<dbReference type="EMBL" id="JAWMWG010000001">
    <property type="protein sequence ID" value="MEJ6347930.1"/>
    <property type="molecule type" value="Genomic_DNA"/>
</dbReference>
<proteinExistence type="predicted"/>
<dbReference type="GO" id="GO:0016787">
    <property type="term" value="F:hydrolase activity"/>
    <property type="evidence" value="ECO:0007669"/>
    <property type="project" value="UniProtKB-KW"/>
</dbReference>
<keyword evidence="1" id="KW-1133">Transmembrane helix</keyword>
<comment type="caution">
    <text evidence="2">The sequence shown here is derived from an EMBL/GenBank/DDBJ whole genome shotgun (WGS) entry which is preliminary data.</text>
</comment>
<reference evidence="2 3" key="1">
    <citation type="submission" date="2023-10" db="EMBL/GenBank/DDBJ databases">
        <title>Holzapfeliella saturejae sp. nov. isolated from Satureja montana flowers.</title>
        <authorList>
            <person name="Alcantara C."/>
            <person name="Zuniga M."/>
            <person name="Landete J.M."/>
            <person name="Monedero V."/>
        </authorList>
    </citation>
    <scope>NUCLEOTIDE SEQUENCE [LARGE SCALE GENOMIC DNA]</scope>
    <source>
        <strain evidence="2 3">He02</strain>
    </source>
</reference>
<gene>
    <name evidence="2" type="ORF">R4Y45_01630</name>
</gene>
<dbReference type="InterPro" id="IPR029058">
    <property type="entry name" value="AB_hydrolase_fold"/>
</dbReference>
<organism evidence="2 3">
    <name type="scientific">Holzapfeliella saturejae</name>
    <dbReference type="NCBI Taxonomy" id="3082953"/>
    <lineage>
        <taxon>Bacteria</taxon>
        <taxon>Bacillati</taxon>
        <taxon>Bacillota</taxon>
        <taxon>Bacilli</taxon>
        <taxon>Lactobacillales</taxon>
        <taxon>Lactobacillaceae</taxon>
        <taxon>Holzapfeliella</taxon>
    </lineage>
</organism>
<accession>A0ABU8SEX3</accession>
<name>A0ABU8SEX3_9LACO</name>
<keyword evidence="3" id="KW-1185">Reference proteome</keyword>
<dbReference type="SUPFAM" id="SSF53474">
    <property type="entry name" value="alpha/beta-Hydrolases"/>
    <property type="match status" value="1"/>
</dbReference>
<keyword evidence="1" id="KW-0812">Transmembrane</keyword>
<keyword evidence="2" id="KW-0378">Hydrolase</keyword>
<dbReference type="RefSeq" id="WP_339968626.1">
    <property type="nucleotide sequence ID" value="NZ_JAWMWG010000001.1"/>
</dbReference>
<evidence type="ECO:0000256" key="1">
    <source>
        <dbReference type="SAM" id="Phobius"/>
    </source>
</evidence>
<sequence length="292" mass="33697">MKKKKSDSYLSIVMGILTSFGILKPFLRLFSKKYRYKKREPDFKPSKQIPTFYVHGFRGNDSSTQQMVDAAMAYSQNKTFLRVTIDLLGNIDYDGDLGDGPHPIVQVVFKDRFVGNVGITRYLDMILPALANTYHFTQYNAVGHSLGATSLVLQAMKKHRTRHFPRLNKLVLLAGPFDGVVYLGDFPNVNQLTKKGRPILMNLRYLQLLLKRRRFPKNVRILNMYGNVDDDSNTDKYISVISARSIKYILSPIVKEFHEFELLGEFGEHSLIHDNRYAIDVLNRFLYSNEME</sequence>
<dbReference type="InterPro" id="IPR010315">
    <property type="entry name" value="DUF915_hydro-like"/>
</dbReference>
<evidence type="ECO:0000313" key="2">
    <source>
        <dbReference type="EMBL" id="MEJ6347930.1"/>
    </source>
</evidence>
<dbReference type="Pfam" id="PF06028">
    <property type="entry name" value="DUF915"/>
    <property type="match status" value="1"/>
</dbReference>
<keyword evidence="1" id="KW-0472">Membrane</keyword>
<dbReference type="Proteomes" id="UP001377804">
    <property type="component" value="Unassembled WGS sequence"/>
</dbReference>
<protein>
    <submittedName>
        <fullName evidence="2">Alpha/beta hydrolase</fullName>
    </submittedName>
</protein>
<evidence type="ECO:0000313" key="3">
    <source>
        <dbReference type="Proteomes" id="UP001377804"/>
    </source>
</evidence>
<dbReference type="Gene3D" id="3.40.50.1820">
    <property type="entry name" value="alpha/beta hydrolase"/>
    <property type="match status" value="1"/>
</dbReference>
<feature type="transmembrane region" description="Helical" evidence="1">
    <location>
        <begin position="12"/>
        <end position="30"/>
    </location>
</feature>